<dbReference type="AlphaFoldDB" id="A0AAV8FT49"/>
<evidence type="ECO:0000313" key="1">
    <source>
        <dbReference type="EMBL" id="KAJ4796700.1"/>
    </source>
</evidence>
<dbReference type="PANTHER" id="PTHR33879:SF3">
    <property type="entry name" value="17.6 KDA CLASS II HEAT SHOCK PROTEIN-RELATED"/>
    <property type="match status" value="1"/>
</dbReference>
<reference evidence="1" key="1">
    <citation type="submission" date="2022-08" db="EMBL/GenBank/DDBJ databases">
        <authorList>
            <person name="Marques A."/>
        </authorList>
    </citation>
    <scope>NUCLEOTIDE SEQUENCE</scope>
    <source>
        <strain evidence="1">RhyPub2mFocal</strain>
        <tissue evidence="1">Leaves</tissue>
    </source>
</reference>
<keyword evidence="1" id="KW-0346">Stress response</keyword>
<gene>
    <name evidence="1" type="ORF">LUZ62_047946</name>
</gene>
<dbReference type="EMBL" id="JAMFTS010000002">
    <property type="protein sequence ID" value="KAJ4796700.1"/>
    <property type="molecule type" value="Genomic_DNA"/>
</dbReference>
<evidence type="ECO:0000313" key="2">
    <source>
        <dbReference type="Proteomes" id="UP001140206"/>
    </source>
</evidence>
<name>A0AAV8FT49_9POAL</name>
<sequence>MELQNTTKVGDNAGRAAAATVPQKCLCRLPNVFDRVIELPLSANANVMIYNFVGFYCFVATSTGLTDGPVQLHLIRYSPGMIKLIVGEPGMVRDNMELDRWRYRLSELARPELALVFCKDGLLVVIVPKSATRPV</sequence>
<organism evidence="1 2">
    <name type="scientific">Rhynchospora pubera</name>
    <dbReference type="NCBI Taxonomy" id="906938"/>
    <lineage>
        <taxon>Eukaryota</taxon>
        <taxon>Viridiplantae</taxon>
        <taxon>Streptophyta</taxon>
        <taxon>Embryophyta</taxon>
        <taxon>Tracheophyta</taxon>
        <taxon>Spermatophyta</taxon>
        <taxon>Magnoliopsida</taxon>
        <taxon>Liliopsida</taxon>
        <taxon>Poales</taxon>
        <taxon>Cyperaceae</taxon>
        <taxon>Cyperoideae</taxon>
        <taxon>Rhynchosporeae</taxon>
        <taxon>Rhynchospora</taxon>
    </lineage>
</organism>
<dbReference type="Proteomes" id="UP001140206">
    <property type="component" value="Chromosome 2"/>
</dbReference>
<accession>A0AAV8FT49</accession>
<protein>
    <submittedName>
        <fullName evidence="1">Heat shock protein</fullName>
    </submittedName>
</protein>
<proteinExistence type="predicted"/>
<comment type="caution">
    <text evidence="1">The sequence shown here is derived from an EMBL/GenBank/DDBJ whole genome shotgun (WGS) entry which is preliminary data.</text>
</comment>
<keyword evidence="2" id="KW-1185">Reference proteome</keyword>
<dbReference type="PANTHER" id="PTHR33879">
    <property type="entry name" value="17.6 KDA CLASS II HEAT SHOCK PROTEIN-RELATED"/>
    <property type="match status" value="1"/>
</dbReference>